<reference evidence="4" key="1">
    <citation type="journal article" date="2020" name="Stud. Mycol.">
        <title>101 Dothideomycetes genomes: a test case for predicting lifestyles and emergence of pathogens.</title>
        <authorList>
            <person name="Haridas S."/>
            <person name="Albert R."/>
            <person name="Binder M."/>
            <person name="Bloem J."/>
            <person name="Labutti K."/>
            <person name="Salamov A."/>
            <person name="Andreopoulos B."/>
            <person name="Baker S."/>
            <person name="Barry K."/>
            <person name="Bills G."/>
            <person name="Bluhm B."/>
            <person name="Cannon C."/>
            <person name="Castanera R."/>
            <person name="Culley D."/>
            <person name="Daum C."/>
            <person name="Ezra D."/>
            <person name="Gonzalez J."/>
            <person name="Henrissat B."/>
            <person name="Kuo A."/>
            <person name="Liang C."/>
            <person name="Lipzen A."/>
            <person name="Lutzoni F."/>
            <person name="Magnuson J."/>
            <person name="Mondo S."/>
            <person name="Nolan M."/>
            <person name="Ohm R."/>
            <person name="Pangilinan J."/>
            <person name="Park H.-J."/>
            <person name="Ramirez L."/>
            <person name="Alfaro M."/>
            <person name="Sun H."/>
            <person name="Tritt A."/>
            <person name="Yoshinaga Y."/>
            <person name="Zwiers L.-H."/>
            <person name="Turgeon B."/>
            <person name="Goodwin S."/>
            <person name="Spatafora J."/>
            <person name="Crous P."/>
            <person name="Grigoriev I."/>
        </authorList>
    </citation>
    <scope>NUCLEOTIDE SEQUENCE</scope>
    <source>
        <strain evidence="4">CBS 113818</strain>
    </source>
</reference>
<keyword evidence="1" id="KW-0863">Zinc-finger</keyword>
<dbReference type="OrthoDB" id="10018191at2759"/>
<feature type="compositionally biased region" description="Low complexity" evidence="2">
    <location>
        <begin position="102"/>
        <end position="116"/>
    </location>
</feature>
<accession>A0A6A7A5H9</accession>
<proteinExistence type="predicted"/>
<dbReference type="InterPro" id="IPR013087">
    <property type="entry name" value="Znf_C2H2_type"/>
</dbReference>
<dbReference type="EMBL" id="MU006223">
    <property type="protein sequence ID" value="KAF2827845.1"/>
    <property type="molecule type" value="Genomic_DNA"/>
</dbReference>
<evidence type="ECO:0000256" key="2">
    <source>
        <dbReference type="SAM" id="MobiDB-lite"/>
    </source>
</evidence>
<dbReference type="PROSITE" id="PS00028">
    <property type="entry name" value="ZINC_FINGER_C2H2_1"/>
    <property type="match status" value="1"/>
</dbReference>
<feature type="region of interest" description="Disordered" evidence="2">
    <location>
        <begin position="98"/>
        <end position="148"/>
    </location>
</feature>
<dbReference type="Proteomes" id="UP000799424">
    <property type="component" value="Unassembled WGS sequence"/>
</dbReference>
<evidence type="ECO:0000313" key="4">
    <source>
        <dbReference type="EMBL" id="KAF2827845.1"/>
    </source>
</evidence>
<evidence type="ECO:0000256" key="1">
    <source>
        <dbReference type="PROSITE-ProRule" id="PRU00042"/>
    </source>
</evidence>
<keyword evidence="1" id="KW-0479">Metal-binding</keyword>
<evidence type="ECO:0000259" key="3">
    <source>
        <dbReference type="PROSITE" id="PS50157"/>
    </source>
</evidence>
<gene>
    <name evidence="4" type="ORF">CC86DRAFT_438663</name>
</gene>
<evidence type="ECO:0000313" key="5">
    <source>
        <dbReference type="Proteomes" id="UP000799424"/>
    </source>
</evidence>
<dbReference type="PROSITE" id="PS50157">
    <property type="entry name" value="ZINC_FINGER_C2H2_2"/>
    <property type="match status" value="2"/>
</dbReference>
<organism evidence="4 5">
    <name type="scientific">Ophiobolus disseminans</name>
    <dbReference type="NCBI Taxonomy" id="1469910"/>
    <lineage>
        <taxon>Eukaryota</taxon>
        <taxon>Fungi</taxon>
        <taxon>Dikarya</taxon>
        <taxon>Ascomycota</taxon>
        <taxon>Pezizomycotina</taxon>
        <taxon>Dothideomycetes</taxon>
        <taxon>Pleosporomycetidae</taxon>
        <taxon>Pleosporales</taxon>
        <taxon>Pleosporineae</taxon>
        <taxon>Phaeosphaeriaceae</taxon>
        <taxon>Ophiobolus</taxon>
    </lineage>
</organism>
<keyword evidence="5" id="KW-1185">Reference proteome</keyword>
<feature type="domain" description="C2H2-type" evidence="3">
    <location>
        <begin position="168"/>
        <end position="206"/>
    </location>
</feature>
<keyword evidence="1" id="KW-0862">Zinc</keyword>
<dbReference type="AlphaFoldDB" id="A0A6A7A5H9"/>
<dbReference type="InterPro" id="IPR036236">
    <property type="entry name" value="Znf_C2H2_sf"/>
</dbReference>
<name>A0A6A7A5H9_9PLEO</name>
<dbReference type="GO" id="GO:0008270">
    <property type="term" value="F:zinc ion binding"/>
    <property type="evidence" value="ECO:0007669"/>
    <property type="project" value="UniProtKB-KW"/>
</dbReference>
<feature type="domain" description="C2H2-type" evidence="3">
    <location>
        <begin position="207"/>
        <end position="231"/>
    </location>
</feature>
<sequence length="281" mass="31739">MYHQTSQPQLLPRNFVSRDPSYIDDFQHNWPQQFAGADALAQQQPLPVWVRSSYGSQSLPFMDNYGRPYQTNAMSPFVQSSLVGSTVRRASDSALFRSWDTESSSSNGSDSDSDNSGSEHDGSRDTGRESSCSTSNSKDEGPPRGVVLKLGKWPNRANLITTPEQRLYACPIPIGNKADGHVCGTRFARPEHLRRHVNSVHSVEKLYGCKVPSCCRFFSRGDNLRYHYWTHLERGGRSGTNEKMQLEQLKAILGPKEKKLIKKLKLTLIEHQRKMRARAKL</sequence>
<protein>
    <recommendedName>
        <fullName evidence="3">C2H2-type domain-containing protein</fullName>
    </recommendedName>
</protein>
<feature type="compositionally biased region" description="Basic and acidic residues" evidence="2">
    <location>
        <begin position="117"/>
        <end position="128"/>
    </location>
</feature>
<dbReference type="SUPFAM" id="SSF57667">
    <property type="entry name" value="beta-beta-alpha zinc fingers"/>
    <property type="match status" value="1"/>
</dbReference>
<dbReference type="Gene3D" id="3.30.160.60">
    <property type="entry name" value="Classic Zinc Finger"/>
    <property type="match status" value="1"/>
</dbReference>